<name>A0A3G1KWQ9_FORW1</name>
<organism evidence="3 4">
    <name type="scientific">Formimonas warabiya</name>
    <dbReference type="NCBI Taxonomy" id="1761012"/>
    <lineage>
        <taxon>Bacteria</taxon>
        <taxon>Bacillati</taxon>
        <taxon>Bacillota</taxon>
        <taxon>Clostridia</taxon>
        <taxon>Eubacteriales</taxon>
        <taxon>Peptococcaceae</taxon>
        <taxon>Candidatus Formimonas</taxon>
    </lineage>
</organism>
<dbReference type="AlphaFoldDB" id="A0A3G1KWQ9"/>
<evidence type="ECO:0000256" key="1">
    <source>
        <dbReference type="SAM" id="Coils"/>
    </source>
</evidence>
<evidence type="ECO:0000256" key="2">
    <source>
        <dbReference type="SAM" id="Phobius"/>
    </source>
</evidence>
<dbReference type="Proteomes" id="UP000323521">
    <property type="component" value="Chromosome"/>
</dbReference>
<keyword evidence="2" id="KW-0472">Membrane</keyword>
<proteinExistence type="predicted"/>
<sequence>MEIDVVSVEIQEDVAKPYRRKGRRTKNTSARKILVVFLFVSLWGALVYGGYWYIDSRLDQMQTQINQSIVDVQETNTLRIQELEDKLSTVQKDMQVISLALEQTGKEVSTSGSSTREELNKRMQELDKRLEELKQSLEILKESKGAVR</sequence>
<feature type="transmembrane region" description="Helical" evidence="2">
    <location>
        <begin position="33"/>
        <end position="54"/>
    </location>
</feature>
<keyword evidence="4" id="KW-1185">Reference proteome</keyword>
<protein>
    <submittedName>
        <fullName evidence="3">Uncharacterized protein</fullName>
    </submittedName>
</protein>
<keyword evidence="2" id="KW-1133">Transmembrane helix</keyword>
<evidence type="ECO:0000313" key="4">
    <source>
        <dbReference type="Proteomes" id="UP000323521"/>
    </source>
</evidence>
<evidence type="ECO:0000313" key="3">
    <source>
        <dbReference type="EMBL" id="ATW26882.1"/>
    </source>
</evidence>
<reference evidence="3 4" key="1">
    <citation type="submission" date="2016-10" db="EMBL/GenBank/DDBJ databases">
        <title>Complete Genome Sequence of Peptococcaceae strain DCMF.</title>
        <authorList>
            <person name="Edwards R.J."/>
            <person name="Holland S.I."/>
            <person name="Deshpande N.P."/>
            <person name="Wong Y.K."/>
            <person name="Ertan H."/>
            <person name="Manefield M."/>
            <person name="Russell T.L."/>
            <person name="Lee M.J."/>
        </authorList>
    </citation>
    <scope>NUCLEOTIDE SEQUENCE [LARGE SCALE GENOMIC DNA]</scope>
    <source>
        <strain evidence="3 4">DCMF</strain>
    </source>
</reference>
<keyword evidence="2" id="KW-0812">Transmembrane</keyword>
<dbReference type="RefSeq" id="WP_148136210.1">
    <property type="nucleotide sequence ID" value="NZ_CP017634.1"/>
</dbReference>
<accession>A0A3G1KWQ9</accession>
<dbReference type="KEGG" id="fwa:DCMF_20835"/>
<keyword evidence="1" id="KW-0175">Coiled coil</keyword>
<feature type="coiled-coil region" evidence="1">
    <location>
        <begin position="80"/>
        <end position="143"/>
    </location>
</feature>
<dbReference type="EMBL" id="CP017634">
    <property type="protein sequence ID" value="ATW26882.1"/>
    <property type="molecule type" value="Genomic_DNA"/>
</dbReference>
<gene>
    <name evidence="3" type="ORF">DCMF_20835</name>
</gene>